<dbReference type="SUPFAM" id="SSF51197">
    <property type="entry name" value="Clavaminate synthase-like"/>
    <property type="match status" value="1"/>
</dbReference>
<evidence type="ECO:0000256" key="3">
    <source>
        <dbReference type="ARBA" id="ARBA00037342"/>
    </source>
</evidence>
<dbReference type="SMART" id="SM00558">
    <property type="entry name" value="JmjC"/>
    <property type="match status" value="1"/>
</dbReference>
<gene>
    <name evidence="5" type="primary">HSPBAP1</name>
</gene>
<dbReference type="PANTHER" id="PTHR12461:SF43">
    <property type="entry name" value="HSPB1-ASSOCIATED PROTEIN 1"/>
    <property type="match status" value="1"/>
</dbReference>
<dbReference type="Pfam" id="PF13621">
    <property type="entry name" value="Cupin_8"/>
    <property type="match status" value="1"/>
</dbReference>
<dbReference type="Gene3D" id="2.60.120.650">
    <property type="entry name" value="Cupin"/>
    <property type="match status" value="1"/>
</dbReference>
<evidence type="ECO:0000256" key="1">
    <source>
        <dbReference type="ARBA" id="ARBA00004496"/>
    </source>
</evidence>
<comment type="function">
    <text evidence="3">May play a role in cellular stress response.</text>
</comment>
<evidence type="ECO:0000313" key="5">
    <source>
        <dbReference type="Ensembl" id="ENSGEVP00005009165.1"/>
    </source>
</evidence>
<dbReference type="FunFam" id="2.60.120.650:FF:000018">
    <property type="entry name" value="HSPB1-associated protein 1 homolog"/>
    <property type="match status" value="1"/>
</dbReference>
<dbReference type="PROSITE" id="PS51184">
    <property type="entry name" value="JMJC"/>
    <property type="match status" value="1"/>
</dbReference>
<name>A0A8C4VY31_9SAUR</name>
<keyword evidence="6" id="KW-1185">Reference proteome</keyword>
<proteinExistence type="predicted"/>
<dbReference type="GeneTree" id="ENSGT00940000159893"/>
<protein>
    <submittedName>
        <fullName evidence="5">HSPB1 associated protein 1</fullName>
    </submittedName>
</protein>
<reference evidence="5" key="1">
    <citation type="submission" date="2019-06" db="EMBL/GenBank/DDBJ databases">
        <title>G10K-VGP Goodes thornscrub tortoise genome, primary haplotype.</title>
        <authorList>
            <person name="Murphy B."/>
            <person name="Edwards T."/>
            <person name="Rhie A."/>
            <person name="Koren S."/>
            <person name="Phillippy A."/>
            <person name="Fedrigo O."/>
            <person name="Haase B."/>
            <person name="Mountcastle J."/>
            <person name="Lewin H."/>
            <person name="Damas J."/>
            <person name="Howe K."/>
            <person name="Formenti G."/>
            <person name="Myers G."/>
            <person name="Durbin R."/>
            <person name="Jarvis E.D."/>
        </authorList>
    </citation>
    <scope>NUCLEOTIDE SEQUENCE [LARGE SCALE GENOMIC DNA]</scope>
</reference>
<dbReference type="Proteomes" id="UP000694390">
    <property type="component" value="Chromosome 11"/>
</dbReference>
<dbReference type="InterPro" id="IPR041667">
    <property type="entry name" value="Cupin_8"/>
</dbReference>
<keyword evidence="2" id="KW-0963">Cytoplasm</keyword>
<reference evidence="5" key="3">
    <citation type="submission" date="2025-09" db="UniProtKB">
        <authorList>
            <consortium name="Ensembl"/>
        </authorList>
    </citation>
    <scope>IDENTIFICATION</scope>
</reference>
<dbReference type="GeneID" id="115659559"/>
<dbReference type="InterPro" id="IPR013296">
    <property type="entry name" value="HSPB1-associated_protein_1"/>
</dbReference>
<dbReference type="RefSeq" id="XP_030435723.1">
    <property type="nucleotide sequence ID" value="XM_030579863.1"/>
</dbReference>
<evidence type="ECO:0000259" key="4">
    <source>
        <dbReference type="PROSITE" id="PS51184"/>
    </source>
</evidence>
<dbReference type="AlphaFoldDB" id="A0A8C4VY31"/>
<dbReference type="OrthoDB" id="47172at2759"/>
<evidence type="ECO:0000256" key="2">
    <source>
        <dbReference type="ARBA" id="ARBA00022490"/>
    </source>
</evidence>
<accession>A0A8C4VY31</accession>
<evidence type="ECO:0000313" key="6">
    <source>
        <dbReference type="Proteomes" id="UP000694390"/>
    </source>
</evidence>
<comment type="subcellular location">
    <subcellularLocation>
        <location evidence="1">Cytoplasm</location>
    </subcellularLocation>
</comment>
<dbReference type="PRINTS" id="PR01886">
    <property type="entry name" value="PASS1"/>
</dbReference>
<dbReference type="CTD" id="79663"/>
<dbReference type="InterPro" id="IPR003347">
    <property type="entry name" value="JmjC_dom"/>
</dbReference>
<dbReference type="PANTHER" id="PTHR12461">
    <property type="entry name" value="HYPOXIA-INDUCIBLE FACTOR 1 ALPHA INHIBITOR-RELATED"/>
    <property type="match status" value="1"/>
</dbReference>
<organism evidence="5 6">
    <name type="scientific">Gopherus evgoodei</name>
    <name type="common">Goodes thornscrub tortoise</name>
    <dbReference type="NCBI Taxonomy" id="1825980"/>
    <lineage>
        <taxon>Eukaryota</taxon>
        <taxon>Metazoa</taxon>
        <taxon>Chordata</taxon>
        <taxon>Craniata</taxon>
        <taxon>Vertebrata</taxon>
        <taxon>Euteleostomi</taxon>
        <taxon>Archelosauria</taxon>
        <taxon>Testudinata</taxon>
        <taxon>Testudines</taxon>
        <taxon>Cryptodira</taxon>
        <taxon>Durocryptodira</taxon>
        <taxon>Testudinoidea</taxon>
        <taxon>Testudinidae</taxon>
        <taxon>Gopherus</taxon>
    </lineage>
</organism>
<sequence>MAEAAALDPPLPGEDVKPFTPEKAKEIVMSLQQPAVFCKMVFDWPVLHWNTKYLSEVLDGRTMRFRMGMKKRDTAPQFETKCSYVEATLEEFLAWTSGQPTSVSRPFSCYDSSKYWAYADYKYIARIFEDKTEIFKDIMWSDFGFPGRNGKESTLWIGSAEANTPCHLDSYGCNLVLQIQGRKRWHLFPPSNTTFLYPTRIPYEESSIFSKVNVVNPDLRHYPQFRKAQAHVVTLNPGQDADHRARVEEAITRTLVCAIKSAENPSRLDAWLNPTEAEATSHEINLQYLNGAISAYLEYQTVTVSEDRDCSTHGTEKEASSCKRRKIQANTKPEDYKSGTQEAGFTVVKAKKLEKIPFGVHLIPVLPQSQEASSVGAGAVESDSRDLLSENEGGHFGKSRCTGKQSVMSNDCKTLADQTDSDSTANSSQMGISTNDLLDCLVNPQVISLVASLLLERERV</sequence>
<reference evidence="5" key="2">
    <citation type="submission" date="2025-08" db="UniProtKB">
        <authorList>
            <consortium name="Ensembl"/>
        </authorList>
    </citation>
    <scope>IDENTIFICATION</scope>
</reference>
<dbReference type="Ensembl" id="ENSGEVT00005009618.1">
    <property type="protein sequence ID" value="ENSGEVP00005009165.1"/>
    <property type="gene ID" value="ENSGEVG00005006542.1"/>
</dbReference>
<dbReference type="GO" id="GO:0005737">
    <property type="term" value="C:cytoplasm"/>
    <property type="evidence" value="ECO:0007669"/>
    <property type="project" value="UniProtKB-SubCell"/>
</dbReference>
<feature type="domain" description="JmjC" evidence="4">
    <location>
        <begin position="116"/>
        <end position="288"/>
    </location>
</feature>